<name>L7U2A6_MYXSD</name>
<dbReference type="SUPFAM" id="SSF54523">
    <property type="entry name" value="Pili subunits"/>
    <property type="match status" value="1"/>
</dbReference>
<dbReference type="InterPro" id="IPR012902">
    <property type="entry name" value="N_methyl_site"/>
</dbReference>
<protein>
    <submittedName>
        <fullName evidence="1">Type 4 pilus biogenesis operon protein</fullName>
    </submittedName>
</protein>
<dbReference type="eggNOG" id="COG4970">
    <property type="taxonomic scope" value="Bacteria"/>
</dbReference>
<evidence type="ECO:0000313" key="1">
    <source>
        <dbReference type="EMBL" id="AGC41732.1"/>
    </source>
</evidence>
<reference evidence="1 2" key="1">
    <citation type="journal article" date="2013" name="Genome Announc.">
        <title>Complete genome sequence of Myxococcus stipitatus strain DSM 14675, a fruiting myxobacterium.</title>
        <authorList>
            <person name="Huntley S."/>
            <person name="Kneip S."/>
            <person name="Treuner-Lange A."/>
            <person name="Sogaard-Andersen L."/>
        </authorList>
    </citation>
    <scope>NUCLEOTIDE SEQUENCE [LARGE SCALE GENOMIC DNA]</scope>
    <source>
        <strain evidence="2">DSM 14675 / JCM 12634 / Mx s8</strain>
    </source>
</reference>
<dbReference type="InterPro" id="IPR045584">
    <property type="entry name" value="Pilin-like"/>
</dbReference>
<dbReference type="STRING" id="1278073.MYSTI_00374"/>
<dbReference type="NCBIfam" id="TIGR02532">
    <property type="entry name" value="IV_pilin_GFxxxE"/>
    <property type="match status" value="1"/>
</dbReference>
<accession>L7U2A6</accession>
<dbReference type="KEGG" id="msd:MYSTI_00374"/>
<organism evidence="1 2">
    <name type="scientific">Myxococcus stipitatus (strain DSM 14675 / JCM 12634 / Mx s8)</name>
    <dbReference type="NCBI Taxonomy" id="1278073"/>
    <lineage>
        <taxon>Bacteria</taxon>
        <taxon>Pseudomonadati</taxon>
        <taxon>Myxococcota</taxon>
        <taxon>Myxococcia</taxon>
        <taxon>Myxococcales</taxon>
        <taxon>Cystobacterineae</taxon>
        <taxon>Myxococcaceae</taxon>
        <taxon>Myxococcus</taxon>
    </lineage>
</organism>
<dbReference type="Gene3D" id="3.30.700.10">
    <property type="entry name" value="Glycoprotein, Type 4 Pilin"/>
    <property type="match status" value="1"/>
</dbReference>
<dbReference type="OrthoDB" id="5509398at2"/>
<keyword evidence="2" id="KW-1185">Reference proteome</keyword>
<dbReference type="Proteomes" id="UP000011131">
    <property type="component" value="Chromosome"/>
</dbReference>
<dbReference type="PATRIC" id="fig|1278073.3.peg.395"/>
<dbReference type="AlphaFoldDB" id="L7U2A6"/>
<dbReference type="PROSITE" id="PS00409">
    <property type="entry name" value="PROKAR_NTER_METHYL"/>
    <property type="match status" value="1"/>
</dbReference>
<sequence length="219" mass="23475">MHTRGMTLLEMMIALAVVSVVLSLALVGIQRPIEGQREATVTRELWSSALQARQRALATNQPVRFVVEPDVTLPDGTQQTVARWERLKCENDWDNNTCPRASCLNTTCRGDSSCCDEVGPDIIIPSTVNAQSVHGLCYLPGLGRAVKPVLPDAPLGCMTGQLGNAAALMAAAPGNLRLSFTSGRPRSLLMVEPLTGLSSLLDCDSVRAQKHPAPECTTN</sequence>
<dbReference type="RefSeq" id="WP_015345995.1">
    <property type="nucleotide sequence ID" value="NC_020126.1"/>
</dbReference>
<evidence type="ECO:0000313" key="2">
    <source>
        <dbReference type="Proteomes" id="UP000011131"/>
    </source>
</evidence>
<dbReference type="HOGENOM" id="CLU_1260320_0_0_7"/>
<gene>
    <name evidence="1" type="ordered locus">MYSTI_00374</name>
</gene>
<dbReference type="Pfam" id="PF07963">
    <property type="entry name" value="N_methyl"/>
    <property type="match status" value="1"/>
</dbReference>
<dbReference type="EMBL" id="CP004025">
    <property type="protein sequence ID" value="AGC41732.1"/>
    <property type="molecule type" value="Genomic_DNA"/>
</dbReference>
<proteinExistence type="predicted"/>